<organism evidence="3 4">
    <name type="scientific">Rhodovulum steppense</name>
    <dbReference type="NCBI Taxonomy" id="540251"/>
    <lineage>
        <taxon>Bacteria</taxon>
        <taxon>Pseudomonadati</taxon>
        <taxon>Pseudomonadota</taxon>
        <taxon>Alphaproteobacteria</taxon>
        <taxon>Rhodobacterales</taxon>
        <taxon>Paracoccaceae</taxon>
        <taxon>Rhodovulum</taxon>
    </lineage>
</organism>
<dbReference type="Pfam" id="PF04313">
    <property type="entry name" value="HSDR_N"/>
    <property type="match status" value="1"/>
</dbReference>
<feature type="domain" description="Restriction endonuclease type I HsdR N-terminal" evidence="2">
    <location>
        <begin position="117"/>
        <end position="214"/>
    </location>
</feature>
<sequence length="338" mass="38004">MAGHSETAFEIAIEHGLTARGGYAQRSPADFNEDLCLFPADVLGFIRDTQAQKWDQLEALLKGQTADQMLSDLTKELATKGTLHVLRHGFRCYGKTLRLAYFQPNTGMNPETTALYAKNRLTITRQVAFTSVKKAPGGKAKRCILDVTLAVNGLPVVTAELKNQLTGQRAADAKTQYERDRDERDLMFKFKERALVHFAVDPDEVWMTTRLKGGETFFLPFNKGHNRGAGNPPVEGNWKTAYLWDEVLARDSLLDILQRFMHLEVKEKKIATDRGPKTVRKETMVFPRYHQLDAVRKLVAHAKTHGAGRNYLIQHSAGSPRRSAASRRHSSGVDGHHR</sequence>
<accession>A0A4R1YGY2</accession>
<dbReference type="EMBL" id="SLVM01000038">
    <property type="protein sequence ID" value="TCM75448.1"/>
    <property type="molecule type" value="Genomic_DNA"/>
</dbReference>
<evidence type="ECO:0000313" key="4">
    <source>
        <dbReference type="Proteomes" id="UP000295277"/>
    </source>
</evidence>
<evidence type="ECO:0000313" key="3">
    <source>
        <dbReference type="EMBL" id="TCM75448.1"/>
    </source>
</evidence>
<dbReference type="AlphaFoldDB" id="A0A4R1YGY2"/>
<feature type="compositionally biased region" description="Basic residues" evidence="1">
    <location>
        <begin position="324"/>
        <end position="338"/>
    </location>
</feature>
<dbReference type="GO" id="GO:0003677">
    <property type="term" value="F:DNA binding"/>
    <property type="evidence" value="ECO:0007669"/>
    <property type="project" value="UniProtKB-KW"/>
</dbReference>
<dbReference type="OrthoDB" id="9758243at2"/>
<evidence type="ECO:0000259" key="2">
    <source>
        <dbReference type="Pfam" id="PF04313"/>
    </source>
</evidence>
<dbReference type="GO" id="GO:0009307">
    <property type="term" value="P:DNA restriction-modification system"/>
    <property type="evidence" value="ECO:0007669"/>
    <property type="project" value="UniProtKB-KW"/>
</dbReference>
<dbReference type="Gene3D" id="3.90.1570.50">
    <property type="match status" value="1"/>
</dbReference>
<dbReference type="Proteomes" id="UP000295277">
    <property type="component" value="Unassembled WGS sequence"/>
</dbReference>
<dbReference type="PANTHER" id="PTHR42927:SF1">
    <property type="entry name" value="HELICASE SUPERFAMILY 1 AND 2 DOMAIN-CONTAINING PROTEIN"/>
    <property type="match status" value="1"/>
</dbReference>
<proteinExistence type="predicted"/>
<reference evidence="3 4" key="1">
    <citation type="submission" date="2019-03" db="EMBL/GenBank/DDBJ databases">
        <title>Genomic Encyclopedia of Type Strains, Phase IV (KMG-IV): sequencing the most valuable type-strain genomes for metagenomic binning, comparative biology and taxonomic classification.</title>
        <authorList>
            <person name="Goeker M."/>
        </authorList>
    </citation>
    <scope>NUCLEOTIDE SEQUENCE [LARGE SCALE GENOMIC DNA]</scope>
    <source>
        <strain evidence="3 4">DSM 21153</strain>
    </source>
</reference>
<evidence type="ECO:0000256" key="1">
    <source>
        <dbReference type="SAM" id="MobiDB-lite"/>
    </source>
</evidence>
<name>A0A4R1YGY2_9RHOB</name>
<protein>
    <submittedName>
        <fullName evidence="3">Type I restriction and modification enzyme subunit R-like protein</fullName>
    </submittedName>
</protein>
<dbReference type="GO" id="GO:0009035">
    <property type="term" value="F:type I site-specific deoxyribonuclease activity"/>
    <property type="evidence" value="ECO:0007669"/>
    <property type="project" value="UniProtKB-EC"/>
</dbReference>
<feature type="region of interest" description="Disordered" evidence="1">
    <location>
        <begin position="309"/>
        <end position="338"/>
    </location>
</feature>
<keyword evidence="4" id="KW-1185">Reference proteome</keyword>
<dbReference type="GO" id="GO:0005524">
    <property type="term" value="F:ATP binding"/>
    <property type="evidence" value="ECO:0007669"/>
    <property type="project" value="UniProtKB-KW"/>
</dbReference>
<gene>
    <name evidence="3" type="ORF">EV216_1382</name>
</gene>
<dbReference type="InterPro" id="IPR007409">
    <property type="entry name" value="Restrct_endonuc_type1_HsdR_N"/>
</dbReference>
<comment type="caution">
    <text evidence="3">The sequence shown here is derived from an EMBL/GenBank/DDBJ whole genome shotgun (WGS) entry which is preliminary data.</text>
</comment>
<dbReference type="PANTHER" id="PTHR42927">
    <property type="entry name" value="HELICASE SUPERFAMILY 1 AND 2 DOMAIN-CONTAINING PROTEIN"/>
    <property type="match status" value="1"/>
</dbReference>